<evidence type="ECO:0000313" key="3">
    <source>
        <dbReference type="Proteomes" id="UP000321485"/>
    </source>
</evidence>
<gene>
    <name evidence="2" type="ORF">ATF69_2661</name>
</gene>
<protein>
    <submittedName>
        <fullName evidence="2">Glycosyl transferase family 2</fullName>
    </submittedName>
</protein>
<dbReference type="GO" id="GO:0016740">
    <property type="term" value="F:transferase activity"/>
    <property type="evidence" value="ECO:0007669"/>
    <property type="project" value="UniProtKB-KW"/>
</dbReference>
<dbReference type="InterPro" id="IPR001173">
    <property type="entry name" value="Glyco_trans_2-like"/>
</dbReference>
<dbReference type="Proteomes" id="UP000321485">
    <property type="component" value="Unassembled WGS sequence"/>
</dbReference>
<dbReference type="SUPFAM" id="SSF53448">
    <property type="entry name" value="Nucleotide-diphospho-sugar transferases"/>
    <property type="match status" value="1"/>
</dbReference>
<dbReference type="InterPro" id="IPR029044">
    <property type="entry name" value="Nucleotide-diphossugar_trans"/>
</dbReference>
<evidence type="ECO:0000259" key="1">
    <source>
        <dbReference type="Pfam" id="PF00535"/>
    </source>
</evidence>
<dbReference type="GeneID" id="51111719"/>
<dbReference type="RefSeq" id="WP_146871254.1">
    <property type="nucleotide sequence ID" value="NZ_VJWE01000013.1"/>
</dbReference>
<dbReference type="AlphaFoldDB" id="A0A561XNC7"/>
<name>A0A561XNC7_ACIDE</name>
<dbReference type="Pfam" id="PF00535">
    <property type="entry name" value="Glycos_transf_2"/>
    <property type="match status" value="1"/>
</dbReference>
<dbReference type="CDD" id="cd00761">
    <property type="entry name" value="Glyco_tranf_GTA_type"/>
    <property type="match status" value="1"/>
</dbReference>
<feature type="domain" description="Glycosyltransferase 2-like" evidence="1">
    <location>
        <begin position="5"/>
        <end position="111"/>
    </location>
</feature>
<organism evidence="2 3">
    <name type="scientific">Acidovorax delafieldii</name>
    <name type="common">Pseudomonas delafieldii</name>
    <dbReference type="NCBI Taxonomy" id="47920"/>
    <lineage>
        <taxon>Bacteria</taxon>
        <taxon>Pseudomonadati</taxon>
        <taxon>Pseudomonadota</taxon>
        <taxon>Betaproteobacteria</taxon>
        <taxon>Burkholderiales</taxon>
        <taxon>Comamonadaceae</taxon>
        <taxon>Acidovorax</taxon>
    </lineage>
</organism>
<proteinExistence type="predicted"/>
<sequence length="249" mass="28218">MKVAVITPYFKESEAVLRRGMDSVQRQTYRNFVHYMVADGHPRPEVMEGYERVVAVNLPSAHADYGCTPRSVGALLALNEGADVACFLDADNLFEPEHLESLVSAYQRAIDDGVPLDAVFGSRYIFLPGHEHLRLVSQEDVSRQHVDTSCMSFHRSAAFVWTLWGMIPRAATPKCDRLMFDLVRAHRLRMEWTGRWTVLYESNWSYDYQQAGLPIPDHGLHDATLTDVQLPSDEMLARLRIRLQVAGAA</sequence>
<dbReference type="Gene3D" id="3.90.550.10">
    <property type="entry name" value="Spore Coat Polysaccharide Biosynthesis Protein SpsA, Chain A"/>
    <property type="match status" value="1"/>
</dbReference>
<dbReference type="EMBL" id="VJWE01000013">
    <property type="protein sequence ID" value="TWG37613.1"/>
    <property type="molecule type" value="Genomic_DNA"/>
</dbReference>
<keyword evidence="2" id="KW-0808">Transferase</keyword>
<comment type="caution">
    <text evidence="2">The sequence shown here is derived from an EMBL/GenBank/DDBJ whole genome shotgun (WGS) entry which is preliminary data.</text>
</comment>
<accession>A0A561XNC7</accession>
<evidence type="ECO:0000313" key="2">
    <source>
        <dbReference type="EMBL" id="TWG37613.1"/>
    </source>
</evidence>
<reference evidence="2 3" key="1">
    <citation type="journal article" date="2015" name="Stand. Genomic Sci.">
        <title>Genomic Encyclopedia of Bacterial and Archaeal Type Strains, Phase III: the genomes of soil and plant-associated and newly described type strains.</title>
        <authorList>
            <person name="Whitman W.B."/>
            <person name="Woyke T."/>
            <person name="Klenk H.P."/>
            <person name="Zhou Y."/>
            <person name="Lilburn T.G."/>
            <person name="Beck B.J."/>
            <person name="De Vos P."/>
            <person name="Vandamme P."/>
            <person name="Eisen J.A."/>
            <person name="Garrity G."/>
            <person name="Hugenholtz P."/>
            <person name="Kyrpides N.C."/>
        </authorList>
    </citation>
    <scope>NUCLEOTIDE SEQUENCE [LARGE SCALE GENOMIC DNA]</scope>
    <source>
        <strain evidence="2 3">DSM 64</strain>
    </source>
</reference>